<dbReference type="Gene3D" id="1.20.5.170">
    <property type="match status" value="1"/>
</dbReference>
<accession>A0A830CB27</accession>
<dbReference type="PANTHER" id="PTHR22952:SF390">
    <property type="entry name" value="ABSCISIC ACID-INSENSITIVE 5-LIKE PROTEIN 2"/>
    <property type="match status" value="1"/>
</dbReference>
<dbReference type="CDD" id="cd14707">
    <property type="entry name" value="bZIP_plant_BZIP46"/>
    <property type="match status" value="1"/>
</dbReference>
<keyword evidence="4" id="KW-0175">Coiled coil</keyword>
<dbReference type="PROSITE" id="PS00036">
    <property type="entry name" value="BZIP_BASIC"/>
    <property type="match status" value="1"/>
</dbReference>
<dbReference type="GO" id="GO:0003700">
    <property type="term" value="F:DNA-binding transcription factor activity"/>
    <property type="evidence" value="ECO:0007669"/>
    <property type="project" value="InterPro"/>
</dbReference>
<evidence type="ECO:0000256" key="3">
    <source>
        <dbReference type="ARBA" id="ARBA00023242"/>
    </source>
</evidence>
<dbReference type="AlphaFoldDB" id="A0A830CB27"/>
<evidence type="ECO:0000256" key="4">
    <source>
        <dbReference type="SAM" id="Coils"/>
    </source>
</evidence>
<dbReference type="GO" id="GO:0005634">
    <property type="term" value="C:nucleus"/>
    <property type="evidence" value="ECO:0007669"/>
    <property type="project" value="UniProtKB-SubCell"/>
</dbReference>
<dbReference type="GO" id="GO:0045893">
    <property type="term" value="P:positive regulation of DNA-templated transcription"/>
    <property type="evidence" value="ECO:0007669"/>
    <property type="project" value="InterPro"/>
</dbReference>
<sequence>MGTQTMNSRIIGGGHPTTRNKSWFTRTLAELRDQLGDLGKPLGSTKLDELIKIVWTAESSCPSSTDTINANSYAALQASLSLANAFSGKTVDEVWRDIQQESNKMKNLGDMHSEEREPTLLEMTFEDFLVKAGIYIADASLGPVMSLDSAINLNNHNFPPQIGSPSPSSPSIDVLSDTSTLEKRLRRKIKNRESAARSRARKEAYHNELESKVSFLEERNAKLRKEKLATHSAWPFRSAFLSPIFSGPMALAHFDSSSYDAKVIVTACLHKLLFLHVCILDLFKEFEQMISCNYSEPRYQLRRTTSL</sequence>
<comment type="subcellular location">
    <subcellularLocation>
        <location evidence="1">Nucleus</location>
    </subcellularLocation>
</comment>
<dbReference type="OrthoDB" id="644067at2759"/>
<organism evidence="6 7">
    <name type="scientific">Phtheirospermum japonicum</name>
    <dbReference type="NCBI Taxonomy" id="374723"/>
    <lineage>
        <taxon>Eukaryota</taxon>
        <taxon>Viridiplantae</taxon>
        <taxon>Streptophyta</taxon>
        <taxon>Embryophyta</taxon>
        <taxon>Tracheophyta</taxon>
        <taxon>Spermatophyta</taxon>
        <taxon>Magnoliopsida</taxon>
        <taxon>eudicotyledons</taxon>
        <taxon>Gunneridae</taxon>
        <taxon>Pentapetalae</taxon>
        <taxon>asterids</taxon>
        <taxon>lamiids</taxon>
        <taxon>Lamiales</taxon>
        <taxon>Orobanchaceae</taxon>
        <taxon>Orobanchaceae incertae sedis</taxon>
        <taxon>Phtheirospermum</taxon>
    </lineage>
</organism>
<proteinExistence type="predicted"/>
<protein>
    <submittedName>
        <fullName evidence="6">Abscisic acid-insensitive 5-like protein 2</fullName>
    </submittedName>
</protein>
<name>A0A830CB27_9LAMI</name>
<dbReference type="EMBL" id="BMAC01000341">
    <property type="protein sequence ID" value="GFP94238.1"/>
    <property type="molecule type" value="Genomic_DNA"/>
</dbReference>
<evidence type="ECO:0000256" key="1">
    <source>
        <dbReference type="ARBA" id="ARBA00004123"/>
    </source>
</evidence>
<dbReference type="Proteomes" id="UP000653305">
    <property type="component" value="Unassembled WGS sequence"/>
</dbReference>
<comment type="caution">
    <text evidence="6">The sequence shown here is derived from an EMBL/GenBank/DDBJ whole genome shotgun (WGS) entry which is preliminary data.</text>
</comment>
<dbReference type="InterPro" id="IPR004827">
    <property type="entry name" value="bZIP"/>
</dbReference>
<keyword evidence="7" id="KW-1185">Reference proteome</keyword>
<gene>
    <name evidence="6" type="ORF">PHJA_001568300</name>
</gene>
<evidence type="ECO:0000313" key="6">
    <source>
        <dbReference type="EMBL" id="GFP94238.1"/>
    </source>
</evidence>
<keyword evidence="3" id="KW-0539">Nucleus</keyword>
<feature type="domain" description="BZIP" evidence="5">
    <location>
        <begin position="181"/>
        <end position="226"/>
    </location>
</feature>
<dbReference type="SMART" id="SM00338">
    <property type="entry name" value="BRLZ"/>
    <property type="match status" value="1"/>
</dbReference>
<evidence type="ECO:0000313" key="7">
    <source>
        <dbReference type="Proteomes" id="UP000653305"/>
    </source>
</evidence>
<evidence type="ECO:0000256" key="2">
    <source>
        <dbReference type="ARBA" id="ARBA00023125"/>
    </source>
</evidence>
<dbReference type="PROSITE" id="PS50217">
    <property type="entry name" value="BZIP"/>
    <property type="match status" value="1"/>
</dbReference>
<keyword evidence="2" id="KW-0238">DNA-binding</keyword>
<dbReference type="InterPro" id="IPR043452">
    <property type="entry name" value="BZIP46-like"/>
</dbReference>
<dbReference type="SUPFAM" id="SSF57959">
    <property type="entry name" value="Leucine zipper domain"/>
    <property type="match status" value="1"/>
</dbReference>
<evidence type="ECO:0000259" key="5">
    <source>
        <dbReference type="PROSITE" id="PS50217"/>
    </source>
</evidence>
<dbReference type="GO" id="GO:0003677">
    <property type="term" value="F:DNA binding"/>
    <property type="evidence" value="ECO:0007669"/>
    <property type="project" value="UniProtKB-KW"/>
</dbReference>
<feature type="coiled-coil region" evidence="4">
    <location>
        <begin position="199"/>
        <end position="226"/>
    </location>
</feature>
<dbReference type="PANTHER" id="PTHR22952">
    <property type="entry name" value="CAMP-RESPONSE ELEMENT BINDING PROTEIN-RELATED"/>
    <property type="match status" value="1"/>
</dbReference>
<reference evidence="6" key="1">
    <citation type="submission" date="2020-07" db="EMBL/GenBank/DDBJ databases">
        <title>Ethylene signaling mediates host invasion by parasitic plants.</title>
        <authorList>
            <person name="Yoshida S."/>
        </authorList>
    </citation>
    <scope>NUCLEOTIDE SEQUENCE</scope>
    <source>
        <strain evidence="6">Okayama</strain>
    </source>
</reference>
<dbReference type="Pfam" id="PF00170">
    <property type="entry name" value="bZIP_1"/>
    <property type="match status" value="1"/>
</dbReference>
<dbReference type="InterPro" id="IPR046347">
    <property type="entry name" value="bZIP_sf"/>
</dbReference>